<sequence>CALTVVVDIVGTAVKVLLKSAADNLGLPLSLTKPVAGEGASLSASGVTGEVPTEEEGVPLPPQDVVTAFVSALRQSVKTRAAPPSKDKGARQGVGLVVSTSDARADIQSAAVLADSLLAVHGSVLRLHTLLASVTMLLGDGQAGQAQYTAQIEGIAHPVADLKELCNSLRSNVPTLTRILVEGTCAKILNFDGLSNRVGDAKWDMKEPSSDSSDYVSGIVQAMSGFAGAVQECRPELRRSMWGSASAMLFGSLTGAIAQVRKVSVSGRTHMKLDLAGVEAALKALLPEGERARILDAGRLPGAVRCEAYITLYFLPTDMVVDFAGKHPEYSLKEMAAVAATGLAEGLKRKARQELERAIVLRREEYGID</sequence>
<dbReference type="Pfam" id="PF10474">
    <property type="entry name" value="Syndetin_C"/>
    <property type="match status" value="1"/>
</dbReference>
<dbReference type="GO" id="GO:0005829">
    <property type="term" value="C:cytosol"/>
    <property type="evidence" value="ECO:0007669"/>
    <property type="project" value="GOC"/>
</dbReference>
<dbReference type="GO" id="GO:0042147">
    <property type="term" value="P:retrograde transport, endosome to Golgi"/>
    <property type="evidence" value="ECO:0007669"/>
    <property type="project" value="InterPro"/>
</dbReference>
<dbReference type="GO" id="GO:1990745">
    <property type="term" value="C:EARP complex"/>
    <property type="evidence" value="ECO:0007669"/>
    <property type="project" value="InterPro"/>
</dbReference>
<evidence type="ECO:0000313" key="2">
    <source>
        <dbReference type="EMBL" id="GCA63113.1"/>
    </source>
</evidence>
<dbReference type="InterPro" id="IPR019514">
    <property type="entry name" value="Syndetin_C"/>
</dbReference>
<dbReference type="PANTHER" id="PTHR13258">
    <property type="entry name" value="SYNDETIN"/>
    <property type="match status" value="1"/>
</dbReference>
<organism evidence="2 3">
    <name type="scientific">Kipferlia bialata</name>
    <dbReference type="NCBI Taxonomy" id="797122"/>
    <lineage>
        <taxon>Eukaryota</taxon>
        <taxon>Metamonada</taxon>
        <taxon>Carpediemonas-like organisms</taxon>
        <taxon>Kipferlia</taxon>
    </lineage>
</organism>
<keyword evidence="3" id="KW-1185">Reference proteome</keyword>
<dbReference type="GO" id="GO:0032456">
    <property type="term" value="P:endocytic recycling"/>
    <property type="evidence" value="ECO:0007669"/>
    <property type="project" value="InterPro"/>
</dbReference>
<proteinExistence type="predicted"/>
<name>A0A391NX96_9EUKA</name>
<dbReference type="OrthoDB" id="10263345at2759"/>
<dbReference type="PANTHER" id="PTHR13258:SF0">
    <property type="entry name" value="SYNDETIN"/>
    <property type="match status" value="1"/>
</dbReference>
<comment type="caution">
    <text evidence="2">The sequence shown here is derived from an EMBL/GenBank/DDBJ whole genome shotgun (WGS) entry which is preliminary data.</text>
</comment>
<accession>A0A391NX96</accession>
<protein>
    <recommendedName>
        <fullName evidence="1">Syndetin C-terminal domain-containing protein</fullName>
    </recommendedName>
</protein>
<dbReference type="GO" id="GO:0000149">
    <property type="term" value="F:SNARE binding"/>
    <property type="evidence" value="ECO:0007669"/>
    <property type="project" value="TreeGrafter"/>
</dbReference>
<gene>
    <name evidence="2" type="ORF">KIPB_007941</name>
</gene>
<reference evidence="2 3" key="1">
    <citation type="journal article" date="2018" name="PLoS ONE">
        <title>The draft genome of Kipferlia bialata reveals reductive genome evolution in fornicate parasites.</title>
        <authorList>
            <person name="Tanifuji G."/>
            <person name="Takabayashi S."/>
            <person name="Kume K."/>
            <person name="Takagi M."/>
            <person name="Nakayama T."/>
            <person name="Kamikawa R."/>
            <person name="Inagaki Y."/>
            <person name="Hashimoto T."/>
        </authorList>
    </citation>
    <scope>NUCLEOTIDE SEQUENCE [LARGE SCALE GENOMIC DNA]</scope>
    <source>
        <strain evidence="2">NY0173</strain>
    </source>
</reference>
<feature type="non-terminal residue" evidence="2">
    <location>
        <position position="1"/>
    </location>
</feature>
<dbReference type="InterPro" id="IPR040047">
    <property type="entry name" value="VPS50"/>
</dbReference>
<dbReference type="Proteomes" id="UP000265618">
    <property type="component" value="Unassembled WGS sequence"/>
</dbReference>
<evidence type="ECO:0000259" key="1">
    <source>
        <dbReference type="Pfam" id="PF10474"/>
    </source>
</evidence>
<evidence type="ECO:0000313" key="3">
    <source>
        <dbReference type="Proteomes" id="UP000265618"/>
    </source>
</evidence>
<feature type="domain" description="Syndetin C-terminal" evidence="1">
    <location>
        <begin position="168"/>
        <end position="359"/>
    </location>
</feature>
<dbReference type="AlphaFoldDB" id="A0A391NX96"/>
<dbReference type="EMBL" id="BDIP01002344">
    <property type="protein sequence ID" value="GCA63113.1"/>
    <property type="molecule type" value="Genomic_DNA"/>
</dbReference>